<sequence>MFNHDFENCFEQVLPIILKLKRSFYIQLWDRDDWLQEGRIILHHLMEDNPDLADNRMKLLCYFKTKFTSHIKDTLRYQESAKRRFNRLPYDEIGDVSHKIAEDGLKLDDIVAFHTILNHLTPKLSENEMNQIQALFSNKRFSGRKKLLRKLKPFFVDFQDNL</sequence>
<name>A0A2X4EEE3_STRUB</name>
<proteinExistence type="predicted"/>
<comment type="caution">
    <text evidence="1">The sequence shown here is derived from an EMBL/GenBank/DDBJ whole genome shotgun (WGS) entry which is preliminary data.</text>
</comment>
<dbReference type="GeneID" id="93825656"/>
<evidence type="ECO:0000313" key="2">
    <source>
        <dbReference type="Proteomes" id="UP000483839"/>
    </source>
</evidence>
<protein>
    <submittedName>
        <fullName evidence="1">Sigma-70 family RNA polymerase sigma factor</fullName>
    </submittedName>
</protein>
<reference evidence="1 2" key="1">
    <citation type="submission" date="2019-11" db="EMBL/GenBank/DDBJ databases">
        <title>Streptococcus uberis isolated from clinical mastitis cases on a southeastern Queensland dairy.</title>
        <authorList>
            <person name="Workentine M.L."/>
            <person name="Price R."/>
            <person name="Olchowy T."/>
        </authorList>
    </citation>
    <scope>NUCLEOTIDE SEQUENCE [LARGE SCALE GENOMIC DNA]</scope>
    <source>
        <strain evidence="1 2">OLC4459-A17</strain>
    </source>
</reference>
<dbReference type="AlphaFoldDB" id="A0A2X4EEE3"/>
<dbReference type="RefSeq" id="WP_012657889.1">
    <property type="nucleotide sequence ID" value="NZ_BAABQA010000003.1"/>
</dbReference>
<dbReference type="OMA" id="GMLVLYE"/>
<accession>A0A2X4EEE3</accession>
<evidence type="ECO:0000313" key="1">
    <source>
        <dbReference type="EMBL" id="MTD02286.1"/>
    </source>
</evidence>
<dbReference type="Proteomes" id="UP000483839">
    <property type="component" value="Unassembled WGS sequence"/>
</dbReference>
<dbReference type="EMBL" id="WLXI01000057">
    <property type="protein sequence ID" value="MTD02286.1"/>
    <property type="molecule type" value="Genomic_DNA"/>
</dbReference>
<organism evidence="1 2">
    <name type="scientific">Streptococcus uberis</name>
    <dbReference type="NCBI Taxonomy" id="1349"/>
    <lineage>
        <taxon>Bacteria</taxon>
        <taxon>Bacillati</taxon>
        <taxon>Bacillota</taxon>
        <taxon>Bacilli</taxon>
        <taxon>Lactobacillales</taxon>
        <taxon>Streptococcaceae</taxon>
        <taxon>Streptococcus</taxon>
    </lineage>
</organism>
<gene>
    <name evidence="1" type="ORF">GKS16_08395</name>
</gene>